<evidence type="ECO:0000313" key="2">
    <source>
        <dbReference type="EnsemblMetazoa" id="Aqu2.1.04277_001"/>
    </source>
</evidence>
<organism evidence="2">
    <name type="scientific">Amphimedon queenslandica</name>
    <name type="common">Sponge</name>
    <dbReference type="NCBI Taxonomy" id="400682"/>
    <lineage>
        <taxon>Eukaryota</taxon>
        <taxon>Metazoa</taxon>
        <taxon>Porifera</taxon>
        <taxon>Demospongiae</taxon>
        <taxon>Heteroscleromorpha</taxon>
        <taxon>Haplosclerida</taxon>
        <taxon>Niphatidae</taxon>
        <taxon>Amphimedon</taxon>
    </lineage>
</organism>
<dbReference type="InParanoid" id="A0A1X7SQG0"/>
<reference evidence="2" key="1">
    <citation type="submission" date="2017-05" db="UniProtKB">
        <authorList>
            <consortium name="EnsemblMetazoa"/>
        </authorList>
    </citation>
    <scope>IDENTIFICATION</scope>
</reference>
<sequence length="160" mass="16824">MDHFALTVFLSFTVISSSFCSNVDILEPDDDVCLGGLVTLTCTVRGTALGWRYGGASGTAALYAAVNGITSSRLGSGPFNTSVTNVTGGIITSIATTSNLTRDANGMTLECSNGLFTSSNTEIKSVTLPLQGMYHTQWSVPLVLLARSFRSLHYNSLAGK</sequence>
<proteinExistence type="predicted"/>
<feature type="chain" id="PRO_5012801518" description="Ig-like domain-containing protein" evidence="1">
    <location>
        <begin position="21"/>
        <end position="160"/>
    </location>
</feature>
<protein>
    <recommendedName>
        <fullName evidence="3">Ig-like domain-containing protein</fullName>
    </recommendedName>
</protein>
<name>A0A1X7SQG0_AMPQE</name>
<evidence type="ECO:0000256" key="1">
    <source>
        <dbReference type="SAM" id="SignalP"/>
    </source>
</evidence>
<accession>A0A1X7SQG0</accession>
<feature type="signal peptide" evidence="1">
    <location>
        <begin position="1"/>
        <end position="20"/>
    </location>
</feature>
<keyword evidence="1" id="KW-0732">Signal</keyword>
<dbReference type="EnsemblMetazoa" id="Aqu2.1.04277_001">
    <property type="protein sequence ID" value="Aqu2.1.04277_001"/>
    <property type="gene ID" value="Aqu2.1.04277"/>
</dbReference>
<dbReference type="AlphaFoldDB" id="A0A1X7SQG0"/>
<evidence type="ECO:0008006" key="3">
    <source>
        <dbReference type="Google" id="ProtNLM"/>
    </source>
</evidence>